<evidence type="ECO:0000313" key="2">
    <source>
        <dbReference type="Proteomes" id="UP001589789"/>
    </source>
</evidence>
<protein>
    <submittedName>
        <fullName evidence="1">Uncharacterized protein</fullName>
    </submittedName>
</protein>
<dbReference type="EMBL" id="JBHLVZ010000069">
    <property type="protein sequence ID" value="MFC0387728.1"/>
    <property type="molecule type" value="Genomic_DNA"/>
</dbReference>
<organism evidence="1 2">
    <name type="scientific">Muricoccus vinaceus</name>
    <dbReference type="NCBI Taxonomy" id="424704"/>
    <lineage>
        <taxon>Bacteria</taxon>
        <taxon>Pseudomonadati</taxon>
        <taxon>Pseudomonadota</taxon>
        <taxon>Alphaproteobacteria</taxon>
        <taxon>Acetobacterales</taxon>
        <taxon>Roseomonadaceae</taxon>
        <taxon>Muricoccus</taxon>
    </lineage>
</organism>
<name>A0ABV6IVV0_9PROT</name>
<accession>A0ABV6IVV0</accession>
<dbReference type="Gene3D" id="1.10.10.60">
    <property type="entry name" value="Homeodomain-like"/>
    <property type="match status" value="1"/>
</dbReference>
<dbReference type="Proteomes" id="UP001589789">
    <property type="component" value="Unassembled WGS sequence"/>
</dbReference>
<keyword evidence="2" id="KW-1185">Reference proteome</keyword>
<dbReference type="RefSeq" id="WP_377053458.1">
    <property type="nucleotide sequence ID" value="NZ_JBHLVZ010000069.1"/>
</dbReference>
<reference evidence="1 2" key="1">
    <citation type="submission" date="2024-09" db="EMBL/GenBank/DDBJ databases">
        <authorList>
            <person name="Sun Q."/>
            <person name="Mori K."/>
        </authorList>
    </citation>
    <scope>NUCLEOTIDE SEQUENCE [LARGE SCALE GENOMIC DNA]</scope>
    <source>
        <strain evidence="1 2">CCM 7468</strain>
    </source>
</reference>
<evidence type="ECO:0000313" key="1">
    <source>
        <dbReference type="EMBL" id="MFC0387728.1"/>
    </source>
</evidence>
<gene>
    <name evidence="1" type="ORF">ACFFIC_19600</name>
</gene>
<proteinExistence type="predicted"/>
<comment type="caution">
    <text evidence="1">The sequence shown here is derived from an EMBL/GenBank/DDBJ whole genome shotgun (WGS) entry which is preliminary data.</text>
</comment>
<sequence>MALLVEDVIAAETPDLGTTADARVHQVPVLCEDGKAPGTGATLVRRRQTVVTLMPPEHAAAFGLPEWTASWWIGREDELHAALDFANAAAPHLRDLALLLLPKLPHQVRASSSIKGESEHEFSRLLPLAEALSHRWMSFNGKHWLNVITADVDHADWRATLLDLVANKGLPMPLMTVQSPWKGTVHIVWLFERPIWKKCGKQLRFRKGISRGLTLAFGACSRFGNALQKNPWHTAPEVVAADPDLPCGDPTGWMAYQEAATGTTYHTQVMGLETVSGKDLLLPLLDIATDRRVTLLGPRIGQAGTGGRHVTLAAIGEEGEQPRGTRLFHRAARTVRRACTGDAGRILQIVERTAIAMNSPADRQAIEAISLSITTWMNSRWLGPLDGRPGVRAWTGGRNVDHGVMTGEAADKGGEALDAWRELSTTEKQRAGAIRSNTRRTAKVDNAITTAIGAMLREGIKLTQKAVAERSGLSHSTVHRRWKSLDMAAIEASEDSDDGLIRPSGRTAPSSYGMPVTPYSVAKGVNRAVRERLAAERMAVLRYQEQAVRLLRRSATMEAVKPVQADASKLLIAAYQNACRAERDLVRRILGREARERAFLAAVARRDWHDAHCEDEEAWRVRLADLITGREKVVEDYAERPSAAARMEMMYSSIIKAEWRARRRARGEPEPVTIRTRRRTAGSWHLGPDAIDLAVPW</sequence>